<accession>A0AAV5D456</accession>
<evidence type="ECO:0000313" key="2">
    <source>
        <dbReference type="Proteomes" id="UP001054889"/>
    </source>
</evidence>
<organism evidence="1 2">
    <name type="scientific">Eleusine coracana subsp. coracana</name>
    <dbReference type="NCBI Taxonomy" id="191504"/>
    <lineage>
        <taxon>Eukaryota</taxon>
        <taxon>Viridiplantae</taxon>
        <taxon>Streptophyta</taxon>
        <taxon>Embryophyta</taxon>
        <taxon>Tracheophyta</taxon>
        <taxon>Spermatophyta</taxon>
        <taxon>Magnoliopsida</taxon>
        <taxon>Liliopsida</taxon>
        <taxon>Poales</taxon>
        <taxon>Poaceae</taxon>
        <taxon>PACMAD clade</taxon>
        <taxon>Chloridoideae</taxon>
        <taxon>Cynodonteae</taxon>
        <taxon>Eleusininae</taxon>
        <taxon>Eleusine</taxon>
    </lineage>
</organism>
<dbReference type="Proteomes" id="UP001054889">
    <property type="component" value="Unassembled WGS sequence"/>
</dbReference>
<reference evidence="1" key="2">
    <citation type="submission" date="2021-12" db="EMBL/GenBank/DDBJ databases">
        <title>Resequencing data analysis of finger millet.</title>
        <authorList>
            <person name="Hatakeyama M."/>
            <person name="Aluri S."/>
            <person name="Balachadran M.T."/>
            <person name="Sivarajan S.R."/>
            <person name="Poveda L."/>
            <person name="Shimizu-Inatsugi R."/>
            <person name="Schlapbach R."/>
            <person name="Sreeman S.M."/>
            <person name="Shimizu K.K."/>
        </authorList>
    </citation>
    <scope>NUCLEOTIDE SEQUENCE</scope>
</reference>
<gene>
    <name evidence="1" type="primary">ga22638</name>
    <name evidence="1" type="ORF">PR202_ga22638</name>
</gene>
<comment type="caution">
    <text evidence="1">The sequence shown here is derived from an EMBL/GenBank/DDBJ whole genome shotgun (WGS) entry which is preliminary data.</text>
</comment>
<dbReference type="EMBL" id="BQKI01000011">
    <property type="protein sequence ID" value="GJN05040.1"/>
    <property type="molecule type" value="Genomic_DNA"/>
</dbReference>
<evidence type="ECO:0000313" key="1">
    <source>
        <dbReference type="EMBL" id="GJN05040.1"/>
    </source>
</evidence>
<name>A0AAV5D456_ELECO</name>
<proteinExistence type="predicted"/>
<dbReference type="AlphaFoldDB" id="A0AAV5D456"/>
<sequence length="126" mass="13732">MSALPLPQGTIDALEKKNRAFLWAGKDKASGAQCLVAWENVTQPKENGGLGVKNIAVQNQCLLLKLLHRLHYPADSAWATWARSEICVATLKGNLDGTHWQALRCLLPAYQSITMSKVGDGNATDF</sequence>
<protein>
    <submittedName>
        <fullName evidence="1">Uncharacterized protein</fullName>
    </submittedName>
</protein>
<reference evidence="1" key="1">
    <citation type="journal article" date="2018" name="DNA Res.">
        <title>Multiple hybrid de novo genome assembly of finger millet, an orphan allotetraploid crop.</title>
        <authorList>
            <person name="Hatakeyama M."/>
            <person name="Aluri S."/>
            <person name="Balachadran M.T."/>
            <person name="Sivarajan S.R."/>
            <person name="Patrignani A."/>
            <person name="Gruter S."/>
            <person name="Poveda L."/>
            <person name="Shimizu-Inatsugi R."/>
            <person name="Baeten J."/>
            <person name="Francoijs K.J."/>
            <person name="Nataraja K.N."/>
            <person name="Reddy Y.A.N."/>
            <person name="Phadnis S."/>
            <person name="Ravikumar R.L."/>
            <person name="Schlapbach R."/>
            <person name="Sreeman S.M."/>
            <person name="Shimizu K.K."/>
        </authorList>
    </citation>
    <scope>NUCLEOTIDE SEQUENCE</scope>
</reference>
<keyword evidence="2" id="KW-1185">Reference proteome</keyword>